<dbReference type="OrthoDB" id="1492551at2"/>
<gene>
    <name evidence="1" type="ORF">DR864_21050</name>
</gene>
<evidence type="ECO:0000313" key="2">
    <source>
        <dbReference type="Proteomes" id="UP000251993"/>
    </source>
</evidence>
<dbReference type="EMBL" id="CP030850">
    <property type="protein sequence ID" value="AXE20059.1"/>
    <property type="molecule type" value="Genomic_DNA"/>
</dbReference>
<evidence type="ECO:0008006" key="3">
    <source>
        <dbReference type="Google" id="ProtNLM"/>
    </source>
</evidence>
<dbReference type="Proteomes" id="UP000251993">
    <property type="component" value="Chromosome"/>
</dbReference>
<proteinExistence type="predicted"/>
<organism evidence="1 2">
    <name type="scientific">Runella rosea</name>
    <dbReference type="NCBI Taxonomy" id="2259595"/>
    <lineage>
        <taxon>Bacteria</taxon>
        <taxon>Pseudomonadati</taxon>
        <taxon>Bacteroidota</taxon>
        <taxon>Cytophagia</taxon>
        <taxon>Cytophagales</taxon>
        <taxon>Spirosomataceae</taxon>
        <taxon>Runella</taxon>
    </lineage>
</organism>
<sequence>MKQLRKYAPRLGIKCYVFFLFISFVFGTIHAQTKVQVVTKTIEKEIDYREGMSLHISAQKADVRVTGWNRPVVSFKLRLVAKHPERKVAEKELVFMLYTIKTNLQFEAENRFKVPQSYGDVESNLKAYYEVFVPFRCPVIITNTFGETFATQLQASLKVSSEFGKITLENLTGRLDIESHYADIEGDKLNVTLNGRLENANVNLIDLGGNGQLQSKYGKLRVVPNNDLNQLKINAARTEIVVEPRSMDDFTFDVETVFAKINVPNTHQDRLKKILDKHVFDFQAKNRRGTIVIRNSYSPILIEPTRNAAAKRD</sequence>
<dbReference type="RefSeq" id="WP_114068825.1">
    <property type="nucleotide sequence ID" value="NZ_CP030850.1"/>
</dbReference>
<evidence type="ECO:0000313" key="1">
    <source>
        <dbReference type="EMBL" id="AXE20059.1"/>
    </source>
</evidence>
<keyword evidence="2" id="KW-1185">Reference proteome</keyword>
<accession>A0A344TN38</accession>
<protein>
    <recommendedName>
        <fullName evidence="3">Adhesin domain-containing protein</fullName>
    </recommendedName>
</protein>
<reference evidence="1 2" key="1">
    <citation type="submission" date="2018-07" db="EMBL/GenBank/DDBJ databases">
        <title>Genome sequencing of Runella.</title>
        <authorList>
            <person name="Baek M.-G."/>
            <person name="Yi H."/>
        </authorList>
    </citation>
    <scope>NUCLEOTIDE SEQUENCE [LARGE SCALE GENOMIC DNA]</scope>
    <source>
        <strain evidence="1 2">HYN0085</strain>
    </source>
</reference>
<name>A0A344TN38_9BACT</name>
<dbReference type="KEGG" id="run:DR864_21050"/>
<dbReference type="AlphaFoldDB" id="A0A344TN38"/>